<dbReference type="InterPro" id="IPR026571">
    <property type="entry name" value="Tmem186"/>
</dbReference>
<evidence type="ECO:0000256" key="6">
    <source>
        <dbReference type="ARBA" id="ARBA00022989"/>
    </source>
</evidence>
<protein>
    <recommendedName>
        <fullName evidence="3">Transmembrane protein 186</fullName>
    </recommendedName>
</protein>
<dbReference type="Proteomes" id="UP000812440">
    <property type="component" value="Chromosome 9"/>
</dbReference>
<dbReference type="Pfam" id="PF06979">
    <property type="entry name" value="TMEM70"/>
    <property type="match status" value="1"/>
</dbReference>
<sequence length="231" mass="27047">MAHKCVMSTCLKYLHQQSPLKIWGSNVLYRPRFWGRSSPLPTSLWALEADLPRSLPNFRSNSSFRLHQTDTSHNDKFTLIYKFPGISYCRAVSRLKLLQTALTVILLPPVYYYYLQGQIAYFYVVYSTGTALFAAIMLYCLSFYLRKIIGMMYLNEAGTTLKVSHLTFWGKRRNLNIPVDDVKTFSETGDQKHEIIFQFKRYSSPDILYLTLKFGRILDKERFIKVFKDLK</sequence>
<evidence type="ECO:0000256" key="5">
    <source>
        <dbReference type="ARBA" id="ARBA00022792"/>
    </source>
</evidence>
<keyword evidence="4 9" id="KW-0812">Transmembrane</keyword>
<comment type="subcellular location">
    <subcellularLocation>
        <location evidence="1">Mitochondrion inner membrane</location>
        <topology evidence="1">Multi-pass membrane protein</topology>
    </subcellularLocation>
</comment>
<comment type="similarity">
    <text evidence="2">Belongs to the TMEM186 family.</text>
</comment>
<dbReference type="PANTHER" id="PTHR13603:SF1">
    <property type="entry name" value="TRANSMEMBRANE PROTEIN 186"/>
    <property type="match status" value="1"/>
</dbReference>
<evidence type="ECO:0000256" key="8">
    <source>
        <dbReference type="ARBA" id="ARBA00023136"/>
    </source>
</evidence>
<accession>A0A8T2IPA3</accession>
<dbReference type="OrthoDB" id="6147888at2759"/>
<feature type="transmembrane region" description="Helical" evidence="9">
    <location>
        <begin position="120"/>
        <end position="145"/>
    </location>
</feature>
<evidence type="ECO:0000256" key="3">
    <source>
        <dbReference type="ARBA" id="ARBA00014604"/>
    </source>
</evidence>
<dbReference type="GO" id="GO:0005743">
    <property type="term" value="C:mitochondrial inner membrane"/>
    <property type="evidence" value="ECO:0007669"/>
    <property type="project" value="UniProtKB-SubCell"/>
</dbReference>
<evidence type="ECO:0000256" key="7">
    <source>
        <dbReference type="ARBA" id="ARBA00023128"/>
    </source>
</evidence>
<dbReference type="InterPro" id="IPR045325">
    <property type="entry name" value="TMEM70/TMEM186/TMEM223"/>
</dbReference>
<dbReference type="EMBL" id="JAACNH010000009">
    <property type="protein sequence ID" value="KAG8432900.1"/>
    <property type="molecule type" value="Genomic_DNA"/>
</dbReference>
<gene>
    <name evidence="10" type="ORF">GDO86_017239</name>
</gene>
<keyword evidence="8 9" id="KW-0472">Membrane</keyword>
<evidence type="ECO:0000313" key="11">
    <source>
        <dbReference type="Proteomes" id="UP000812440"/>
    </source>
</evidence>
<name>A0A8T2IPA3_9PIPI</name>
<feature type="transmembrane region" description="Helical" evidence="9">
    <location>
        <begin position="97"/>
        <end position="114"/>
    </location>
</feature>
<comment type="caution">
    <text evidence="10">The sequence shown here is derived from an EMBL/GenBank/DDBJ whole genome shotgun (WGS) entry which is preliminary data.</text>
</comment>
<keyword evidence="7" id="KW-0496">Mitochondrion</keyword>
<evidence type="ECO:0000313" key="10">
    <source>
        <dbReference type="EMBL" id="KAG8432900.1"/>
    </source>
</evidence>
<evidence type="ECO:0000256" key="9">
    <source>
        <dbReference type="SAM" id="Phobius"/>
    </source>
</evidence>
<reference evidence="10" key="1">
    <citation type="thesis" date="2020" institute="ProQuest LLC" country="789 East Eisenhower Parkway, Ann Arbor, MI, USA">
        <title>Comparative Genomics and Chromosome Evolution.</title>
        <authorList>
            <person name="Mudd A.B."/>
        </authorList>
    </citation>
    <scope>NUCLEOTIDE SEQUENCE</scope>
    <source>
        <strain evidence="10">Female2</strain>
        <tissue evidence="10">Blood</tissue>
    </source>
</reference>
<evidence type="ECO:0000256" key="2">
    <source>
        <dbReference type="ARBA" id="ARBA00007020"/>
    </source>
</evidence>
<dbReference type="AlphaFoldDB" id="A0A8T2IPA3"/>
<dbReference type="PANTHER" id="PTHR13603">
    <property type="entry name" value="TRANSMEMBRANE PROTEIN 186"/>
    <property type="match status" value="1"/>
</dbReference>
<organism evidence="10 11">
    <name type="scientific">Hymenochirus boettgeri</name>
    <name type="common">Congo dwarf clawed frog</name>
    <dbReference type="NCBI Taxonomy" id="247094"/>
    <lineage>
        <taxon>Eukaryota</taxon>
        <taxon>Metazoa</taxon>
        <taxon>Chordata</taxon>
        <taxon>Craniata</taxon>
        <taxon>Vertebrata</taxon>
        <taxon>Euteleostomi</taxon>
        <taxon>Amphibia</taxon>
        <taxon>Batrachia</taxon>
        <taxon>Anura</taxon>
        <taxon>Pipoidea</taxon>
        <taxon>Pipidae</taxon>
        <taxon>Pipinae</taxon>
        <taxon>Hymenochirus</taxon>
    </lineage>
</organism>
<keyword evidence="6 9" id="KW-1133">Transmembrane helix</keyword>
<keyword evidence="11" id="KW-1185">Reference proteome</keyword>
<evidence type="ECO:0000256" key="4">
    <source>
        <dbReference type="ARBA" id="ARBA00022692"/>
    </source>
</evidence>
<evidence type="ECO:0000256" key="1">
    <source>
        <dbReference type="ARBA" id="ARBA00004448"/>
    </source>
</evidence>
<keyword evidence="5" id="KW-0999">Mitochondrion inner membrane</keyword>
<proteinExistence type="inferred from homology"/>